<dbReference type="Proteomes" id="UP000075187">
    <property type="component" value="Chromosome"/>
</dbReference>
<evidence type="ECO:0000313" key="2">
    <source>
        <dbReference type="Proteomes" id="UP000075187"/>
    </source>
</evidence>
<organism evidence="1 2">
    <name type="scientific">Pseudomonas glycinae</name>
    <dbReference type="NCBI Taxonomy" id="1785145"/>
    <lineage>
        <taxon>Bacteria</taxon>
        <taxon>Pseudomonadati</taxon>
        <taxon>Pseudomonadota</taxon>
        <taxon>Gammaproteobacteria</taxon>
        <taxon>Pseudomonadales</taxon>
        <taxon>Pseudomonadaceae</taxon>
        <taxon>Pseudomonas</taxon>
    </lineage>
</organism>
<protein>
    <submittedName>
        <fullName evidence="1">Uncharacterized protein</fullName>
    </submittedName>
</protein>
<name>A0ABM6QHG7_9PSED</name>
<proteinExistence type="predicted"/>
<accession>A0ABM6QHG7</accession>
<keyword evidence="2" id="KW-1185">Reference proteome</keyword>
<sequence length="64" mass="6854">MISMLLVARVFWPDYLLLRLLLQGAVSAKLSAPTETRASLAHESADAPFIATLAALVPYLVAVS</sequence>
<gene>
    <name evidence="1" type="ORF">AWU82_28380</name>
</gene>
<reference evidence="1" key="1">
    <citation type="submission" date="2017-12" db="EMBL/GenBank/DDBJ databases">
        <title>Pseudomonas sp. MS586 complete sequence.</title>
        <authorList>
            <person name="Lu S."/>
            <person name="Deng P."/>
        </authorList>
    </citation>
    <scope>NUCLEOTIDE SEQUENCE</scope>
    <source>
        <strain evidence="1">MS586</strain>
    </source>
</reference>
<evidence type="ECO:0000313" key="1">
    <source>
        <dbReference type="EMBL" id="AUG97403.1"/>
    </source>
</evidence>
<dbReference type="EMBL" id="CP014205">
    <property type="protein sequence ID" value="AUG97403.1"/>
    <property type="molecule type" value="Genomic_DNA"/>
</dbReference>